<keyword evidence="1" id="KW-0433">Leucine-rich repeat</keyword>
<keyword evidence="4" id="KW-1133">Transmembrane helix</keyword>
<evidence type="ECO:0000313" key="6">
    <source>
        <dbReference type="EMBL" id="OQR70490.1"/>
    </source>
</evidence>
<dbReference type="PANTHER" id="PTHR24366:SF168">
    <property type="entry name" value="GH22922P-RELATED"/>
    <property type="match status" value="1"/>
</dbReference>
<keyword evidence="5" id="KW-0732">Signal</keyword>
<feature type="region of interest" description="Disordered" evidence="3">
    <location>
        <begin position="320"/>
        <end position="350"/>
    </location>
</feature>
<keyword evidence="4" id="KW-0812">Transmembrane</keyword>
<dbReference type="Gene3D" id="3.80.10.10">
    <property type="entry name" value="Ribonuclease Inhibitor"/>
    <property type="match status" value="2"/>
</dbReference>
<dbReference type="SUPFAM" id="SSF52047">
    <property type="entry name" value="RNI-like"/>
    <property type="match status" value="1"/>
</dbReference>
<dbReference type="InParanoid" id="A0A1V9XAC1"/>
<dbReference type="PANTHER" id="PTHR24366">
    <property type="entry name" value="IG(IMMUNOGLOBULIN) AND LRR(LEUCINE RICH REPEAT) DOMAINS"/>
    <property type="match status" value="1"/>
</dbReference>
<evidence type="ECO:0000256" key="1">
    <source>
        <dbReference type="ARBA" id="ARBA00022614"/>
    </source>
</evidence>
<dbReference type="AlphaFoldDB" id="A0A1V9XAC1"/>
<feature type="compositionally biased region" description="Polar residues" evidence="3">
    <location>
        <begin position="320"/>
        <end position="344"/>
    </location>
</feature>
<keyword evidence="2" id="KW-0677">Repeat</keyword>
<proteinExistence type="predicted"/>
<dbReference type="InterPro" id="IPR032675">
    <property type="entry name" value="LRR_dom_sf"/>
</dbReference>
<gene>
    <name evidence="6" type="ORF">BIW11_11605</name>
</gene>
<dbReference type="OrthoDB" id="72369at2759"/>
<dbReference type="STRING" id="418985.A0A1V9XAC1"/>
<feature type="transmembrane region" description="Helical" evidence="4">
    <location>
        <begin position="289"/>
        <end position="309"/>
    </location>
</feature>
<feature type="signal peptide" evidence="5">
    <location>
        <begin position="1"/>
        <end position="19"/>
    </location>
</feature>
<evidence type="ECO:0000313" key="7">
    <source>
        <dbReference type="Proteomes" id="UP000192247"/>
    </source>
</evidence>
<evidence type="ECO:0000256" key="4">
    <source>
        <dbReference type="SAM" id="Phobius"/>
    </source>
</evidence>
<dbReference type="Proteomes" id="UP000192247">
    <property type="component" value="Unassembled WGS sequence"/>
</dbReference>
<name>A0A1V9XAC1_9ACAR</name>
<feature type="chain" id="PRO_5012303167" evidence="5">
    <location>
        <begin position="20"/>
        <end position="350"/>
    </location>
</feature>
<sequence length="350" mass="38606">MWLSSSVILLINFLADSIADDSVCPPRDLMSGIGCRCYRGPRLTCKGAREPSDIDKIVKTLRDLAFKELNLSEATLTSLPPSVCQVNVEELVVSHSKLRSLGRLSNCNFTSFTLDNTTIEKGDKMFRSLREVPALLHLSLIRISVNFSDIEQLSHISQLNVFKCNFTLGECLVIGLGLHSLPENLLIGMPSLQKLDISRNHIVNIRDSTFISFHGTLIMQGNPWHCDDLVWLRRRAAAGSIRLFHSGRIACSTPPGTFFDQIPLPYEPPVEPSWIEPPHELVLSNRGDLGPPMALCFIVVAAAVLGLLWSGIVKRRQPPLSNDSTTLHVTEKNSVTGSMESIGSDTGKLI</sequence>
<dbReference type="PROSITE" id="PS51450">
    <property type="entry name" value="LRR"/>
    <property type="match status" value="1"/>
</dbReference>
<keyword evidence="7" id="KW-1185">Reference proteome</keyword>
<evidence type="ECO:0000256" key="2">
    <source>
        <dbReference type="ARBA" id="ARBA00022737"/>
    </source>
</evidence>
<evidence type="ECO:0000256" key="3">
    <source>
        <dbReference type="SAM" id="MobiDB-lite"/>
    </source>
</evidence>
<keyword evidence="4" id="KW-0472">Membrane</keyword>
<dbReference type="EMBL" id="MNPL01017381">
    <property type="protein sequence ID" value="OQR70490.1"/>
    <property type="molecule type" value="Genomic_DNA"/>
</dbReference>
<accession>A0A1V9XAC1</accession>
<organism evidence="6 7">
    <name type="scientific">Tropilaelaps mercedesae</name>
    <dbReference type="NCBI Taxonomy" id="418985"/>
    <lineage>
        <taxon>Eukaryota</taxon>
        <taxon>Metazoa</taxon>
        <taxon>Ecdysozoa</taxon>
        <taxon>Arthropoda</taxon>
        <taxon>Chelicerata</taxon>
        <taxon>Arachnida</taxon>
        <taxon>Acari</taxon>
        <taxon>Parasitiformes</taxon>
        <taxon>Mesostigmata</taxon>
        <taxon>Gamasina</taxon>
        <taxon>Dermanyssoidea</taxon>
        <taxon>Laelapidae</taxon>
        <taxon>Tropilaelaps</taxon>
    </lineage>
</organism>
<evidence type="ECO:0000256" key="5">
    <source>
        <dbReference type="SAM" id="SignalP"/>
    </source>
</evidence>
<comment type="caution">
    <text evidence="6">The sequence shown here is derived from an EMBL/GenBank/DDBJ whole genome shotgun (WGS) entry which is preliminary data.</text>
</comment>
<protein>
    <submittedName>
        <fullName evidence="6">Immunoglobulin superfamily containing leucine-rich repeat protein 2-like</fullName>
    </submittedName>
</protein>
<reference evidence="6 7" key="1">
    <citation type="journal article" date="2017" name="Gigascience">
        <title>Draft genome of the honey bee ectoparasitic mite, Tropilaelaps mercedesae, is shaped by the parasitic life history.</title>
        <authorList>
            <person name="Dong X."/>
            <person name="Armstrong S.D."/>
            <person name="Xia D."/>
            <person name="Makepeace B.L."/>
            <person name="Darby A.C."/>
            <person name="Kadowaki T."/>
        </authorList>
    </citation>
    <scope>NUCLEOTIDE SEQUENCE [LARGE SCALE GENOMIC DNA]</scope>
    <source>
        <strain evidence="6">Wuxi-XJTLU</strain>
    </source>
</reference>
<dbReference type="InterPro" id="IPR001611">
    <property type="entry name" value="Leu-rich_rpt"/>
</dbReference>